<comment type="similarity">
    <text evidence="1">Belongs to the bacterial solute-binding protein 5 family.</text>
</comment>
<evidence type="ECO:0000256" key="1">
    <source>
        <dbReference type="ARBA" id="ARBA00005695"/>
    </source>
</evidence>
<keyword evidence="2" id="KW-0813">Transport</keyword>
<feature type="signal peptide" evidence="4">
    <location>
        <begin position="1"/>
        <end position="29"/>
    </location>
</feature>
<evidence type="ECO:0000256" key="3">
    <source>
        <dbReference type="ARBA" id="ARBA00022729"/>
    </source>
</evidence>
<evidence type="ECO:0000259" key="5">
    <source>
        <dbReference type="Pfam" id="PF00496"/>
    </source>
</evidence>
<dbReference type="PANTHER" id="PTHR30290">
    <property type="entry name" value="PERIPLASMIC BINDING COMPONENT OF ABC TRANSPORTER"/>
    <property type="match status" value="1"/>
</dbReference>
<dbReference type="PIRSF" id="PIRSF002741">
    <property type="entry name" value="MppA"/>
    <property type="match status" value="1"/>
</dbReference>
<organism evidence="6 7">
    <name type="scientific">Granulosicoccus antarcticus IMCC3135</name>
    <dbReference type="NCBI Taxonomy" id="1192854"/>
    <lineage>
        <taxon>Bacteria</taxon>
        <taxon>Pseudomonadati</taxon>
        <taxon>Pseudomonadota</taxon>
        <taxon>Gammaproteobacteria</taxon>
        <taxon>Chromatiales</taxon>
        <taxon>Granulosicoccaceae</taxon>
        <taxon>Granulosicoccus</taxon>
    </lineage>
</organism>
<evidence type="ECO:0000256" key="2">
    <source>
        <dbReference type="ARBA" id="ARBA00022448"/>
    </source>
</evidence>
<proteinExistence type="inferred from homology"/>
<dbReference type="InterPro" id="IPR039424">
    <property type="entry name" value="SBP_5"/>
</dbReference>
<dbReference type="AlphaFoldDB" id="A0A2Z2NZP6"/>
<dbReference type="RefSeq" id="WP_088921476.1">
    <property type="nucleotide sequence ID" value="NZ_CP018632.1"/>
</dbReference>
<keyword evidence="3 4" id="KW-0732">Signal</keyword>
<feature type="domain" description="Solute-binding protein family 5" evidence="5">
    <location>
        <begin position="72"/>
        <end position="442"/>
    </location>
</feature>
<dbReference type="Gene3D" id="3.10.105.10">
    <property type="entry name" value="Dipeptide-binding Protein, Domain 3"/>
    <property type="match status" value="1"/>
</dbReference>
<dbReference type="GO" id="GO:0030288">
    <property type="term" value="C:outer membrane-bounded periplasmic space"/>
    <property type="evidence" value="ECO:0007669"/>
    <property type="project" value="UniProtKB-ARBA"/>
</dbReference>
<dbReference type="GO" id="GO:0043190">
    <property type="term" value="C:ATP-binding cassette (ABC) transporter complex"/>
    <property type="evidence" value="ECO:0007669"/>
    <property type="project" value="InterPro"/>
</dbReference>
<name>A0A2Z2NZP6_9GAMM</name>
<keyword evidence="7" id="KW-1185">Reference proteome</keyword>
<dbReference type="InterPro" id="IPR030678">
    <property type="entry name" value="Peptide/Ni-bd"/>
</dbReference>
<dbReference type="GO" id="GO:0015833">
    <property type="term" value="P:peptide transport"/>
    <property type="evidence" value="ECO:0007669"/>
    <property type="project" value="TreeGrafter"/>
</dbReference>
<dbReference type="SUPFAM" id="SSF53850">
    <property type="entry name" value="Periplasmic binding protein-like II"/>
    <property type="match status" value="1"/>
</dbReference>
<evidence type="ECO:0000313" key="7">
    <source>
        <dbReference type="Proteomes" id="UP000250079"/>
    </source>
</evidence>
<dbReference type="Pfam" id="PF00496">
    <property type="entry name" value="SBP_bac_5"/>
    <property type="match status" value="1"/>
</dbReference>
<dbReference type="PANTHER" id="PTHR30290:SF9">
    <property type="entry name" value="OLIGOPEPTIDE-BINDING PROTEIN APPA"/>
    <property type="match status" value="1"/>
</dbReference>
<dbReference type="OrthoDB" id="9801912at2"/>
<dbReference type="KEGG" id="gai:IMCC3135_33445"/>
<reference evidence="6 7" key="1">
    <citation type="submission" date="2016-12" db="EMBL/GenBank/DDBJ databases">
        <authorList>
            <person name="Song W.-J."/>
            <person name="Kurnit D.M."/>
        </authorList>
    </citation>
    <scope>NUCLEOTIDE SEQUENCE [LARGE SCALE GENOMIC DNA]</scope>
    <source>
        <strain evidence="6 7">IMCC3135</strain>
    </source>
</reference>
<dbReference type="CDD" id="cd08498">
    <property type="entry name" value="PBP2_NikA_DppA_OppA_like_2"/>
    <property type="match status" value="1"/>
</dbReference>
<dbReference type="EMBL" id="CP018632">
    <property type="protein sequence ID" value="ASJ76733.1"/>
    <property type="molecule type" value="Genomic_DNA"/>
</dbReference>
<feature type="chain" id="PRO_5016373719" evidence="4">
    <location>
        <begin position="30"/>
        <end position="529"/>
    </location>
</feature>
<protein>
    <submittedName>
        <fullName evidence="6">Glutathione-binding protein GsiB</fullName>
    </submittedName>
</protein>
<dbReference type="Proteomes" id="UP000250079">
    <property type="component" value="Chromosome"/>
</dbReference>
<dbReference type="InterPro" id="IPR000914">
    <property type="entry name" value="SBP_5_dom"/>
</dbReference>
<gene>
    <name evidence="6" type="primary">gsiB_2</name>
    <name evidence="6" type="ORF">IMCC3135_33445</name>
</gene>
<sequence length="529" mass="59274">MLEEFLPSIRRSLALSAALALMLPMAAQAETFHWAGTTDPQTLDPHASNTAPVLGFLNNVYEGLVRRDKLMQVEPALATSWEKLDEGGWRFKLREGVTFHDGAEFTADDVLFSYERASSEESDARSWFAPVSEVRVVDDFTIDFLTHEPNPLFPGSIANFMIMDRGWAEEKGAERPSKEAENFATRNENGTGAFVVTNRDPGVRTELEPFANWWDKLESNITEAVFTPIGQSATGMAALLSGEIDFISPIPLQDVPRMKERKGFTVHEGIEARIIMFGFKHDGDALTFSDDVEGKNPFQDPRVRKAAYQSINVETLIAKIMRGNAQAASQLVSAEMSGYSESLSERLPYDPAAAKALLAEAGYPDGFSFGLQCTNDRYINDESICKAAASMMAKVGLNAKLTSMPVRNYWPELREHKFDMYLLGWSPGTFDAEHPIRFLASTPNEEKKLGSWNFGGYSSARIDELLPLVQVELDEEKRQGMVDEINQIMQDETAYIPLYVQPLIWASKDNITLTQRSDDFFLLRWVNIN</sequence>
<dbReference type="GO" id="GO:1904680">
    <property type="term" value="F:peptide transmembrane transporter activity"/>
    <property type="evidence" value="ECO:0007669"/>
    <property type="project" value="TreeGrafter"/>
</dbReference>
<accession>A0A2Z2NZP6</accession>
<dbReference type="Gene3D" id="3.40.190.10">
    <property type="entry name" value="Periplasmic binding protein-like II"/>
    <property type="match status" value="1"/>
</dbReference>
<evidence type="ECO:0000313" key="6">
    <source>
        <dbReference type="EMBL" id="ASJ76733.1"/>
    </source>
</evidence>
<evidence type="ECO:0000256" key="4">
    <source>
        <dbReference type="SAM" id="SignalP"/>
    </source>
</evidence>